<dbReference type="EC" id="2.3.2.23" evidence="1"/>
<evidence type="ECO:0000256" key="4">
    <source>
        <dbReference type="ARBA" id="ARBA00022786"/>
    </source>
</evidence>
<keyword evidence="4" id="KW-0833">Ubl conjugation pathway</keyword>
<dbReference type="SUPFAM" id="SSF54495">
    <property type="entry name" value="UBC-like"/>
    <property type="match status" value="1"/>
</dbReference>
<dbReference type="FunFam" id="3.10.110.10:FF:000060">
    <property type="entry name" value="Ubiquitin conjugating enzyme (UbcB)"/>
    <property type="match status" value="1"/>
</dbReference>
<dbReference type="Pfam" id="PF00179">
    <property type="entry name" value="UQ_con"/>
    <property type="match status" value="1"/>
</dbReference>
<dbReference type="InterPro" id="IPR000608">
    <property type="entry name" value="UBC"/>
</dbReference>
<evidence type="ECO:0000313" key="7">
    <source>
        <dbReference type="EMBL" id="KAL0481463.1"/>
    </source>
</evidence>
<dbReference type="GO" id="GO:0005524">
    <property type="term" value="F:ATP binding"/>
    <property type="evidence" value="ECO:0007669"/>
    <property type="project" value="UniProtKB-KW"/>
</dbReference>
<name>A0AAW2YXC0_9EUKA</name>
<organism evidence="7 8">
    <name type="scientific">Acrasis kona</name>
    <dbReference type="NCBI Taxonomy" id="1008807"/>
    <lineage>
        <taxon>Eukaryota</taxon>
        <taxon>Discoba</taxon>
        <taxon>Heterolobosea</taxon>
        <taxon>Tetramitia</taxon>
        <taxon>Eutetramitia</taxon>
        <taxon>Acrasidae</taxon>
        <taxon>Acrasis</taxon>
    </lineage>
</organism>
<evidence type="ECO:0000256" key="5">
    <source>
        <dbReference type="ARBA" id="ARBA00022840"/>
    </source>
</evidence>
<protein>
    <recommendedName>
        <fullName evidence="1">E2 ubiquitin-conjugating enzyme</fullName>
        <ecNumber evidence="1">2.3.2.23</ecNumber>
    </recommendedName>
</protein>
<keyword evidence="3" id="KW-0547">Nucleotide-binding</keyword>
<dbReference type="Proteomes" id="UP001431209">
    <property type="component" value="Unassembled WGS sequence"/>
</dbReference>
<evidence type="ECO:0000256" key="3">
    <source>
        <dbReference type="ARBA" id="ARBA00022741"/>
    </source>
</evidence>
<evidence type="ECO:0000259" key="6">
    <source>
        <dbReference type="PROSITE" id="PS50127"/>
    </source>
</evidence>
<keyword evidence="8" id="KW-1185">Reference proteome</keyword>
<accession>A0AAW2YXC0</accession>
<gene>
    <name evidence="7" type="ORF">AKO1_011262</name>
</gene>
<dbReference type="Gene3D" id="3.10.110.10">
    <property type="entry name" value="Ubiquitin Conjugating Enzyme"/>
    <property type="match status" value="1"/>
</dbReference>
<dbReference type="InterPro" id="IPR016135">
    <property type="entry name" value="UBQ-conjugating_enzyme/RWD"/>
</dbReference>
<sequence>MSGQRDKRLQKEFMNLNKKPIDGVKVSLIKDDMTNWNLVVQGPKGTPYEAGKFKYELKFPPEYPFHPPVVKSLQPVYHPNFDKEGNICIDLLRKDNWSPMCGVNEIILAFGELLKNPNADHPLEESIAEVLTNNRSQFDKTAKDWTKKHA</sequence>
<reference evidence="7 8" key="1">
    <citation type="submission" date="2024-03" db="EMBL/GenBank/DDBJ databases">
        <title>The Acrasis kona genome and developmental transcriptomes reveal deep origins of eukaryotic multicellular pathways.</title>
        <authorList>
            <person name="Sheikh S."/>
            <person name="Fu C.-J."/>
            <person name="Brown M.W."/>
            <person name="Baldauf S.L."/>
        </authorList>
    </citation>
    <scope>NUCLEOTIDE SEQUENCE [LARGE SCALE GENOMIC DNA]</scope>
    <source>
        <strain evidence="7 8">ATCC MYA-3509</strain>
    </source>
</reference>
<feature type="domain" description="UBC core" evidence="6">
    <location>
        <begin position="4"/>
        <end position="150"/>
    </location>
</feature>
<keyword evidence="5" id="KW-0067">ATP-binding</keyword>
<dbReference type="EMBL" id="JAOPGA020000768">
    <property type="protein sequence ID" value="KAL0481463.1"/>
    <property type="molecule type" value="Genomic_DNA"/>
</dbReference>
<dbReference type="InterPro" id="IPR050113">
    <property type="entry name" value="Ub_conjugating_enzyme"/>
</dbReference>
<dbReference type="AlphaFoldDB" id="A0AAW2YXC0"/>
<evidence type="ECO:0000313" key="8">
    <source>
        <dbReference type="Proteomes" id="UP001431209"/>
    </source>
</evidence>
<proteinExistence type="predicted"/>
<keyword evidence="2" id="KW-0808">Transferase</keyword>
<dbReference type="SMART" id="SM00212">
    <property type="entry name" value="UBCc"/>
    <property type="match status" value="1"/>
</dbReference>
<comment type="caution">
    <text evidence="7">The sequence shown here is derived from an EMBL/GenBank/DDBJ whole genome shotgun (WGS) entry which is preliminary data.</text>
</comment>
<dbReference type="PANTHER" id="PTHR24067">
    <property type="entry name" value="UBIQUITIN-CONJUGATING ENZYME E2"/>
    <property type="match status" value="1"/>
</dbReference>
<evidence type="ECO:0000256" key="1">
    <source>
        <dbReference type="ARBA" id="ARBA00012486"/>
    </source>
</evidence>
<dbReference type="PROSITE" id="PS50127">
    <property type="entry name" value="UBC_2"/>
    <property type="match status" value="1"/>
</dbReference>
<evidence type="ECO:0000256" key="2">
    <source>
        <dbReference type="ARBA" id="ARBA00022679"/>
    </source>
</evidence>
<dbReference type="GO" id="GO:0061631">
    <property type="term" value="F:ubiquitin conjugating enzyme activity"/>
    <property type="evidence" value="ECO:0007669"/>
    <property type="project" value="UniProtKB-EC"/>
</dbReference>